<feature type="compositionally biased region" description="Basic and acidic residues" evidence="1">
    <location>
        <begin position="44"/>
        <end position="76"/>
    </location>
</feature>
<name>A0A1Y1Y0P5_9FUNG</name>
<feature type="transmembrane region" description="Helical" evidence="2">
    <location>
        <begin position="86"/>
        <end position="106"/>
    </location>
</feature>
<keyword evidence="4" id="KW-1185">Reference proteome</keyword>
<dbReference type="OrthoDB" id="2398158at2759"/>
<organism evidence="3 4">
    <name type="scientific">Basidiobolus meristosporus CBS 931.73</name>
    <dbReference type="NCBI Taxonomy" id="1314790"/>
    <lineage>
        <taxon>Eukaryota</taxon>
        <taxon>Fungi</taxon>
        <taxon>Fungi incertae sedis</taxon>
        <taxon>Zoopagomycota</taxon>
        <taxon>Entomophthoromycotina</taxon>
        <taxon>Basidiobolomycetes</taxon>
        <taxon>Basidiobolales</taxon>
        <taxon>Basidiobolaceae</taxon>
        <taxon>Basidiobolus</taxon>
    </lineage>
</organism>
<dbReference type="InParanoid" id="A0A1Y1Y0P5"/>
<evidence type="ECO:0000313" key="3">
    <source>
        <dbReference type="EMBL" id="ORX91581.1"/>
    </source>
</evidence>
<evidence type="ECO:0000256" key="1">
    <source>
        <dbReference type="SAM" id="MobiDB-lite"/>
    </source>
</evidence>
<evidence type="ECO:0000256" key="2">
    <source>
        <dbReference type="SAM" id="Phobius"/>
    </source>
</evidence>
<keyword evidence="2" id="KW-0472">Membrane</keyword>
<dbReference type="AlphaFoldDB" id="A0A1Y1Y0P5"/>
<keyword evidence="2" id="KW-0812">Transmembrane</keyword>
<comment type="caution">
    <text evidence="3">The sequence shown here is derived from an EMBL/GenBank/DDBJ whole genome shotgun (WGS) entry which is preliminary data.</text>
</comment>
<keyword evidence="2" id="KW-1133">Transmembrane helix</keyword>
<feature type="compositionally biased region" description="Basic and acidic residues" evidence="1">
    <location>
        <begin position="11"/>
        <end position="22"/>
    </location>
</feature>
<gene>
    <name evidence="3" type="ORF">K493DRAFT_355432</name>
</gene>
<feature type="region of interest" description="Disordered" evidence="1">
    <location>
        <begin position="1"/>
        <end position="79"/>
    </location>
</feature>
<dbReference type="Proteomes" id="UP000193498">
    <property type="component" value="Unassembled WGS sequence"/>
</dbReference>
<evidence type="ECO:0000313" key="4">
    <source>
        <dbReference type="Proteomes" id="UP000193498"/>
    </source>
</evidence>
<feature type="compositionally biased region" description="Polar residues" evidence="1">
    <location>
        <begin position="1"/>
        <end position="10"/>
    </location>
</feature>
<sequence>MRQTPHQSHGPSRDYRENHEAIDVDVPVDSSEPIASLESQPYTTDERHSRGLEGGDWRIPRTEKNDCEARPHRRDIFSSSGPAPEIFPLLIILGAGVTGALSFMGHKLATDSSIRRGRSLEAPVLFGRKH</sequence>
<reference evidence="3 4" key="1">
    <citation type="submission" date="2016-07" db="EMBL/GenBank/DDBJ databases">
        <title>Pervasive Adenine N6-methylation of Active Genes in Fungi.</title>
        <authorList>
            <consortium name="DOE Joint Genome Institute"/>
            <person name="Mondo S.J."/>
            <person name="Dannebaum R.O."/>
            <person name="Kuo R.C."/>
            <person name="Labutti K."/>
            <person name="Haridas S."/>
            <person name="Kuo A."/>
            <person name="Salamov A."/>
            <person name="Ahrendt S.R."/>
            <person name="Lipzen A."/>
            <person name="Sullivan W."/>
            <person name="Andreopoulos W.B."/>
            <person name="Clum A."/>
            <person name="Lindquist E."/>
            <person name="Daum C."/>
            <person name="Ramamoorthy G.K."/>
            <person name="Gryganskyi A."/>
            <person name="Culley D."/>
            <person name="Magnuson J.K."/>
            <person name="James T.Y."/>
            <person name="O'Malley M.A."/>
            <person name="Stajich J.E."/>
            <person name="Spatafora J.W."/>
            <person name="Visel A."/>
            <person name="Grigoriev I.V."/>
        </authorList>
    </citation>
    <scope>NUCLEOTIDE SEQUENCE [LARGE SCALE GENOMIC DNA]</scope>
    <source>
        <strain evidence="3 4">CBS 931.73</strain>
    </source>
</reference>
<dbReference type="EMBL" id="MCFE01000315">
    <property type="protein sequence ID" value="ORX91581.1"/>
    <property type="molecule type" value="Genomic_DNA"/>
</dbReference>
<protein>
    <submittedName>
        <fullName evidence="3">Uncharacterized protein</fullName>
    </submittedName>
</protein>
<accession>A0A1Y1Y0P5</accession>
<proteinExistence type="predicted"/>